<dbReference type="PANTHER" id="PTHR33514:SF13">
    <property type="entry name" value="PROTEIN ABCI12, CHLOROPLASTIC"/>
    <property type="match status" value="1"/>
</dbReference>
<evidence type="ECO:0000313" key="8">
    <source>
        <dbReference type="Proteomes" id="UP000219331"/>
    </source>
</evidence>
<feature type="transmembrane region" description="Helical" evidence="6">
    <location>
        <begin position="12"/>
        <end position="32"/>
    </location>
</feature>
<evidence type="ECO:0000313" key="7">
    <source>
        <dbReference type="EMBL" id="SOC22074.1"/>
    </source>
</evidence>
<sequence length="213" mass="22447">MISSYLSGNTALHRIGAGWKLLGLFFVSMVLLPVNSPLVLGSVLIGALLLLASLGSGMVTVLRSLKPVAFVVAFILALHGFFGTLDAGVIVALRLASLLLLATLITLTTRLDDMLDALTPVLRPVALIGLSERKLALAIALAIRFTPMLIDVMRQLNEAYRSRSGRNGHVKLVAPLCLHALNAADHVAEALAARGGADGCPPEGAGREEDEVR</sequence>
<gene>
    <name evidence="7" type="ORF">SAMN05421512_111221</name>
</gene>
<keyword evidence="5 6" id="KW-0472">Membrane</keyword>
<dbReference type="RefSeq" id="WP_176522146.1">
    <property type="nucleotide sequence ID" value="NZ_OBML01000011.1"/>
</dbReference>
<dbReference type="GO" id="GO:0005886">
    <property type="term" value="C:plasma membrane"/>
    <property type="evidence" value="ECO:0007669"/>
    <property type="project" value="TreeGrafter"/>
</dbReference>
<evidence type="ECO:0000256" key="5">
    <source>
        <dbReference type="ARBA" id="ARBA00023136"/>
    </source>
</evidence>
<evidence type="ECO:0000256" key="2">
    <source>
        <dbReference type="ARBA" id="ARBA00008564"/>
    </source>
</evidence>
<reference evidence="7 8" key="1">
    <citation type="submission" date="2017-08" db="EMBL/GenBank/DDBJ databases">
        <authorList>
            <person name="de Groot N.N."/>
        </authorList>
    </citation>
    <scope>NUCLEOTIDE SEQUENCE [LARGE SCALE GENOMIC DNA]</scope>
    <source>
        <strain evidence="7 8">USBA 352</strain>
    </source>
</reference>
<dbReference type="Pfam" id="PF02361">
    <property type="entry name" value="CbiQ"/>
    <property type="match status" value="1"/>
</dbReference>
<dbReference type="Proteomes" id="UP000219331">
    <property type="component" value="Unassembled WGS sequence"/>
</dbReference>
<protein>
    <submittedName>
        <fullName evidence="7">Biotin transport system permease protein</fullName>
    </submittedName>
</protein>
<dbReference type="InterPro" id="IPR003339">
    <property type="entry name" value="ABC/ECF_trnsptr_transmembrane"/>
</dbReference>
<evidence type="ECO:0000256" key="3">
    <source>
        <dbReference type="ARBA" id="ARBA00022692"/>
    </source>
</evidence>
<keyword evidence="8" id="KW-1185">Reference proteome</keyword>
<dbReference type="PANTHER" id="PTHR33514">
    <property type="entry name" value="PROTEIN ABCI12, CHLOROPLASTIC"/>
    <property type="match status" value="1"/>
</dbReference>
<keyword evidence="4 6" id="KW-1133">Transmembrane helix</keyword>
<proteinExistence type="inferred from homology"/>
<name>A0A285TIR3_9HYPH</name>
<evidence type="ECO:0000256" key="6">
    <source>
        <dbReference type="SAM" id="Phobius"/>
    </source>
</evidence>
<evidence type="ECO:0000256" key="1">
    <source>
        <dbReference type="ARBA" id="ARBA00004141"/>
    </source>
</evidence>
<evidence type="ECO:0000256" key="4">
    <source>
        <dbReference type="ARBA" id="ARBA00022989"/>
    </source>
</evidence>
<dbReference type="STRING" id="538381.GCA_001696535_01628"/>
<comment type="subcellular location">
    <subcellularLocation>
        <location evidence="1">Membrane</location>
        <topology evidence="1">Multi-pass membrane protein</topology>
    </subcellularLocation>
</comment>
<feature type="transmembrane region" description="Helical" evidence="6">
    <location>
        <begin position="38"/>
        <end position="61"/>
    </location>
</feature>
<dbReference type="AlphaFoldDB" id="A0A285TIR3"/>
<comment type="similarity">
    <text evidence="2">Belongs to the CbiQ family.</text>
</comment>
<feature type="transmembrane region" description="Helical" evidence="6">
    <location>
        <begin position="68"/>
        <end position="85"/>
    </location>
</feature>
<organism evidence="7 8">
    <name type="scientific">Stappia indica</name>
    <dbReference type="NCBI Taxonomy" id="538381"/>
    <lineage>
        <taxon>Bacteria</taxon>
        <taxon>Pseudomonadati</taxon>
        <taxon>Pseudomonadota</taxon>
        <taxon>Alphaproteobacteria</taxon>
        <taxon>Hyphomicrobiales</taxon>
        <taxon>Stappiaceae</taxon>
        <taxon>Stappia</taxon>
    </lineage>
</organism>
<accession>A0A285TIR3</accession>
<dbReference type="EMBL" id="OBML01000011">
    <property type="protein sequence ID" value="SOC22074.1"/>
    <property type="molecule type" value="Genomic_DNA"/>
</dbReference>
<keyword evidence="3 6" id="KW-0812">Transmembrane</keyword>